<reference evidence="3 4" key="1">
    <citation type="submission" date="2023-08" db="EMBL/GenBank/DDBJ databases">
        <title>Alcaligenaceae gen. nov., a novel taxon isolated from the sludge of Yixing Pesticide Factory.</title>
        <authorList>
            <person name="Ruan L."/>
        </authorList>
    </citation>
    <scope>NUCLEOTIDE SEQUENCE [LARGE SCALE GENOMIC DNA]</scope>
    <source>
        <strain evidence="3 4">LG-2</strain>
    </source>
</reference>
<feature type="domain" description="DNA/RNA non-specific endonuclease/pyrophosphatase/phosphodiesterase" evidence="2">
    <location>
        <begin position="103"/>
        <end position="295"/>
    </location>
</feature>
<dbReference type="Proteomes" id="UP001232156">
    <property type="component" value="Unassembled WGS sequence"/>
</dbReference>
<dbReference type="RefSeq" id="WP_347286821.1">
    <property type="nucleotide sequence ID" value="NZ_JAUZQE010000011.1"/>
</dbReference>
<sequence length="297" mass="32776">MSRKKYRSRSSTPQRSTIPRQFLQAVIVSAAAAFAVASCALQPEVARHVPITPVLQQLGIGEPQAAGPLPGARVQTQFSQCPQFFPQNAPPVVPAGQALRELCFDAFAILHSGHHRTPVFVAQRLNRRMLQQAQSVERSDRFFADARLPAAERAELSDYRNSGYSRGHMAPAGDMHTPAAMAQSFSLANMVPQNQRHNSGAWRKIESDTRKYVMRAKGDVYVLTGPVYEGSHEWTGGGRVAVPTHLFKLVYDAETGRAWAHWQANRADTKAGPPISYEAFVQRAGIELPALRRLAQQ</sequence>
<dbReference type="Pfam" id="PF01223">
    <property type="entry name" value="Endonuclease_NS"/>
    <property type="match status" value="1"/>
</dbReference>
<keyword evidence="3" id="KW-0378">Hydrolase</keyword>
<dbReference type="SMART" id="SM00477">
    <property type="entry name" value="NUC"/>
    <property type="match status" value="1"/>
</dbReference>
<dbReference type="InterPro" id="IPR044925">
    <property type="entry name" value="His-Me_finger_sf"/>
</dbReference>
<name>A0ABU1D5C0_9BURK</name>
<dbReference type="Gene3D" id="3.40.570.10">
    <property type="entry name" value="Extracellular Endonuclease, subunit A"/>
    <property type="match status" value="1"/>
</dbReference>
<dbReference type="InterPro" id="IPR001604">
    <property type="entry name" value="Endo_G_ENPP1-like_dom"/>
</dbReference>
<accession>A0ABU1D5C0</accession>
<keyword evidence="4" id="KW-1185">Reference proteome</keyword>
<dbReference type="GO" id="GO:0004519">
    <property type="term" value="F:endonuclease activity"/>
    <property type="evidence" value="ECO:0007669"/>
    <property type="project" value="UniProtKB-KW"/>
</dbReference>
<evidence type="ECO:0000313" key="3">
    <source>
        <dbReference type="EMBL" id="MDR4125645.1"/>
    </source>
</evidence>
<dbReference type="SMART" id="SM00892">
    <property type="entry name" value="Endonuclease_NS"/>
    <property type="match status" value="1"/>
</dbReference>
<dbReference type="InterPro" id="IPR040255">
    <property type="entry name" value="Non-specific_endonuclease"/>
</dbReference>
<dbReference type="SUPFAM" id="SSF54060">
    <property type="entry name" value="His-Me finger endonucleases"/>
    <property type="match status" value="1"/>
</dbReference>
<evidence type="ECO:0000313" key="4">
    <source>
        <dbReference type="Proteomes" id="UP001232156"/>
    </source>
</evidence>
<keyword evidence="3" id="KW-0540">Nuclease</keyword>
<comment type="caution">
    <text evidence="3">The sequence shown here is derived from an EMBL/GenBank/DDBJ whole genome shotgun (WGS) entry which is preliminary data.</text>
</comment>
<organism evidence="3 4">
    <name type="scientific">Yanghanlia caeni</name>
    <dbReference type="NCBI Taxonomy" id="3064283"/>
    <lineage>
        <taxon>Bacteria</taxon>
        <taxon>Pseudomonadati</taxon>
        <taxon>Pseudomonadota</taxon>
        <taxon>Betaproteobacteria</taxon>
        <taxon>Burkholderiales</taxon>
        <taxon>Alcaligenaceae</taxon>
        <taxon>Yanghanlia</taxon>
    </lineage>
</organism>
<dbReference type="InterPro" id="IPR044929">
    <property type="entry name" value="DNA/RNA_non-sp_Endonuclease_sf"/>
</dbReference>
<feature type="domain" description="ENPP1-3/EXOG-like endonuclease/phosphodiesterase" evidence="1">
    <location>
        <begin position="104"/>
        <end position="297"/>
    </location>
</feature>
<proteinExistence type="predicted"/>
<dbReference type="PANTHER" id="PTHR13966">
    <property type="entry name" value="ENDONUCLEASE RELATED"/>
    <property type="match status" value="1"/>
</dbReference>
<evidence type="ECO:0000259" key="2">
    <source>
        <dbReference type="SMART" id="SM00892"/>
    </source>
</evidence>
<dbReference type="InterPro" id="IPR020821">
    <property type="entry name" value="ENPP1-3/EXOG-like_nuc-like"/>
</dbReference>
<dbReference type="EMBL" id="JAUZQE010000011">
    <property type="protein sequence ID" value="MDR4125645.1"/>
    <property type="molecule type" value="Genomic_DNA"/>
</dbReference>
<evidence type="ECO:0000259" key="1">
    <source>
        <dbReference type="SMART" id="SM00477"/>
    </source>
</evidence>
<keyword evidence="3" id="KW-0255">Endonuclease</keyword>
<protein>
    <submittedName>
        <fullName evidence="3">DNA/RNA non-specific endonuclease</fullName>
    </submittedName>
</protein>
<dbReference type="PANTHER" id="PTHR13966:SF5">
    <property type="entry name" value="ENDONUCLEASE G, MITOCHONDRIAL"/>
    <property type="match status" value="1"/>
</dbReference>
<gene>
    <name evidence="3" type="ORF">Q8947_06560</name>
</gene>